<evidence type="ECO:0000313" key="3">
    <source>
        <dbReference type="Proteomes" id="UP000280099"/>
    </source>
</evidence>
<dbReference type="Proteomes" id="UP000280099">
    <property type="component" value="Unassembled WGS sequence"/>
</dbReference>
<accession>A0A420XFR7</accession>
<dbReference type="AlphaFoldDB" id="A0A420XFR7"/>
<keyword evidence="3" id="KW-1185">Reference proteome</keyword>
<feature type="chain" id="PRO_5019499323" description="Lipoprotein" evidence="1">
    <location>
        <begin position="26"/>
        <end position="137"/>
    </location>
</feature>
<evidence type="ECO:0000313" key="2">
    <source>
        <dbReference type="EMBL" id="RKR71677.1"/>
    </source>
</evidence>
<comment type="caution">
    <text evidence="2">The sequence shown here is derived from an EMBL/GenBank/DDBJ whole genome shotgun (WGS) entry which is preliminary data.</text>
</comment>
<dbReference type="OrthoDB" id="5678808at2"/>
<dbReference type="RefSeq" id="WP_121123443.1">
    <property type="nucleotide sequence ID" value="NZ_CP016604.1"/>
</dbReference>
<organism evidence="2 3">
    <name type="scientific">Otariodibacter oris</name>
    <dbReference type="NCBI Taxonomy" id="1032623"/>
    <lineage>
        <taxon>Bacteria</taxon>
        <taxon>Pseudomonadati</taxon>
        <taxon>Pseudomonadota</taxon>
        <taxon>Gammaproteobacteria</taxon>
        <taxon>Pasteurellales</taxon>
        <taxon>Pasteurellaceae</taxon>
        <taxon>Otariodibacter</taxon>
    </lineage>
</organism>
<sequence>MKKLFVTLFAFVLVACSSGVTLNQASRDMPKGQVAIGLEVVSTSSLVSDGILLAAVKVSGSAVTKQLVELVAVDNMAVGIFGKSQALNKVTVIYALEHAEKIGQNVHLYMAGSSETDKAELEKSASQKNIALHYSLI</sequence>
<dbReference type="PROSITE" id="PS51257">
    <property type="entry name" value="PROKAR_LIPOPROTEIN"/>
    <property type="match status" value="1"/>
</dbReference>
<feature type="signal peptide" evidence="1">
    <location>
        <begin position="1"/>
        <end position="25"/>
    </location>
</feature>
<protein>
    <recommendedName>
        <fullName evidence="4">Lipoprotein</fullName>
    </recommendedName>
</protein>
<evidence type="ECO:0008006" key="4">
    <source>
        <dbReference type="Google" id="ProtNLM"/>
    </source>
</evidence>
<dbReference type="EMBL" id="RBJC01000007">
    <property type="protein sequence ID" value="RKR71677.1"/>
    <property type="molecule type" value="Genomic_DNA"/>
</dbReference>
<keyword evidence="1" id="KW-0732">Signal</keyword>
<evidence type="ECO:0000256" key="1">
    <source>
        <dbReference type="SAM" id="SignalP"/>
    </source>
</evidence>
<proteinExistence type="predicted"/>
<reference evidence="2 3" key="1">
    <citation type="submission" date="2018-10" db="EMBL/GenBank/DDBJ databases">
        <title>Genomic Encyclopedia of Type Strains, Phase IV (KMG-IV): sequencing the most valuable type-strain genomes for metagenomic binning, comparative biology and taxonomic classification.</title>
        <authorList>
            <person name="Goeker M."/>
        </authorList>
    </citation>
    <scope>NUCLEOTIDE SEQUENCE [LARGE SCALE GENOMIC DNA]</scope>
    <source>
        <strain evidence="2 3">DSM 23800</strain>
    </source>
</reference>
<name>A0A420XFR7_9PAST</name>
<gene>
    <name evidence="2" type="ORF">DES31_1412</name>
</gene>